<protein>
    <submittedName>
        <fullName evidence="2">Uncharacterized protein</fullName>
    </submittedName>
</protein>
<comment type="caution">
    <text evidence="2">The sequence shown here is derived from an EMBL/GenBank/DDBJ whole genome shotgun (WGS) entry which is preliminary data.</text>
</comment>
<keyword evidence="3" id="KW-1185">Reference proteome</keyword>
<feature type="transmembrane region" description="Helical" evidence="1">
    <location>
        <begin position="199"/>
        <end position="220"/>
    </location>
</feature>
<feature type="transmembrane region" description="Helical" evidence="1">
    <location>
        <begin position="121"/>
        <end position="139"/>
    </location>
</feature>
<evidence type="ECO:0000313" key="2">
    <source>
        <dbReference type="EMBL" id="KYG72050.1"/>
    </source>
</evidence>
<dbReference type="STRING" id="279360.MB14_08320"/>
<dbReference type="OrthoDB" id="982093at2"/>
<dbReference type="RefSeq" id="WP_062592951.1">
    <property type="nucleotide sequence ID" value="NZ_LQZQ01000049.1"/>
</dbReference>
<feature type="transmembrane region" description="Helical" evidence="1">
    <location>
        <begin position="86"/>
        <end position="109"/>
    </location>
</feature>
<name>A0A150WZY3_ROSEK</name>
<dbReference type="AlphaFoldDB" id="A0A150WZY3"/>
<gene>
    <name evidence="2" type="ORF">MB14_08320</name>
</gene>
<keyword evidence="1" id="KW-1133">Transmembrane helix</keyword>
<keyword evidence="1" id="KW-0812">Transmembrane</keyword>
<proteinExistence type="predicted"/>
<dbReference type="EMBL" id="LQZQ01000049">
    <property type="protein sequence ID" value="KYG72050.1"/>
    <property type="molecule type" value="Genomic_DNA"/>
</dbReference>
<keyword evidence="1" id="KW-0472">Membrane</keyword>
<evidence type="ECO:0000256" key="1">
    <source>
        <dbReference type="SAM" id="Phobius"/>
    </source>
</evidence>
<sequence length="237" mass="27137">MTALEAKAIQLYLADLEVDEVEFYNELYDHIATAYGDRADQSLGIQEFLEVVMPPRFGGEQGILVEIQRQRRFVRKGIYKEALRNYISFFSTPVGLLKSTLLLGIILLLNEMRFSKSSISTLLVLASCLPFLISNIVSWRFKLKCKKQKLPFYSSYTNQMVVILTAFFVGVVQGLPDITSRILYGEHFSLLKTIETNTTMLSIVTFLVIIYGWVCLEIIWRKTTINKKITSKLITQP</sequence>
<accession>A0A150WZY3</accession>
<reference evidence="2" key="1">
    <citation type="submission" date="2016-01" db="EMBL/GenBank/DDBJ databases">
        <title>Genome sequencing of Roseivirga ehrenbergii KMM 6017.</title>
        <authorList>
            <person name="Selvaratnam C."/>
            <person name="Thevarajoo S."/>
            <person name="Goh K.M."/>
            <person name="Ee R."/>
            <person name="Chan K.-G."/>
            <person name="Chong C.S."/>
        </authorList>
    </citation>
    <scope>NUCLEOTIDE SEQUENCE [LARGE SCALE GENOMIC DNA]</scope>
    <source>
        <strain evidence="2">KMM 6017</strain>
    </source>
</reference>
<dbReference type="Proteomes" id="UP000075583">
    <property type="component" value="Unassembled WGS sequence"/>
</dbReference>
<feature type="transmembrane region" description="Helical" evidence="1">
    <location>
        <begin position="160"/>
        <end position="179"/>
    </location>
</feature>
<evidence type="ECO:0000313" key="3">
    <source>
        <dbReference type="Proteomes" id="UP000075583"/>
    </source>
</evidence>
<organism evidence="2 3">
    <name type="scientific">Roseivirga ehrenbergii (strain DSM 102268 / JCM 13514 / KCTC 12282 / NCIMB 14502 / KMM 6017)</name>
    <dbReference type="NCBI Taxonomy" id="279360"/>
    <lineage>
        <taxon>Bacteria</taxon>
        <taxon>Pseudomonadati</taxon>
        <taxon>Bacteroidota</taxon>
        <taxon>Cytophagia</taxon>
        <taxon>Cytophagales</taxon>
        <taxon>Roseivirgaceae</taxon>
        <taxon>Roseivirga</taxon>
    </lineage>
</organism>